<gene>
    <name evidence="4" type="primary">smyd4_6</name>
    <name evidence="4" type="ORF">Bhyg_05574</name>
</gene>
<dbReference type="PANTHER" id="PTHR46165">
    <property type="entry name" value="SET AND MYND DOMAIN-CONTAINING PROTEIN 4"/>
    <property type="match status" value="1"/>
</dbReference>
<sequence length="133" mass="15546">DLYLTIQQNITETEKSDFGKLTIDSARFEFVTNLDCIKKMNFQCEFTKKNLTEALRIKQQGNVAFQNKNWVAALTLYNLSLINTPEENGEEISIVYANRSAALYHMEDYDQSLRDISLAMQNYPRHLLHKLYE</sequence>
<keyword evidence="1" id="KW-0489">Methyltransferase</keyword>
<evidence type="ECO:0000256" key="2">
    <source>
        <dbReference type="ARBA" id="ARBA00022679"/>
    </source>
</evidence>
<dbReference type="PANTHER" id="PTHR46165:SF7">
    <property type="entry name" value="SET AND MYND DOMAIN-CONTAINING PROTEIN 4"/>
    <property type="match status" value="1"/>
</dbReference>
<dbReference type="GO" id="GO:0005634">
    <property type="term" value="C:nucleus"/>
    <property type="evidence" value="ECO:0007669"/>
    <property type="project" value="TreeGrafter"/>
</dbReference>
<proteinExistence type="predicted"/>
<dbReference type="InterPro" id="IPR011990">
    <property type="entry name" value="TPR-like_helical_dom_sf"/>
</dbReference>
<keyword evidence="3" id="KW-0949">S-adenosyl-L-methionine</keyword>
<evidence type="ECO:0000256" key="3">
    <source>
        <dbReference type="ARBA" id="ARBA00022691"/>
    </source>
</evidence>
<dbReference type="GO" id="GO:0032259">
    <property type="term" value="P:methylation"/>
    <property type="evidence" value="ECO:0007669"/>
    <property type="project" value="UniProtKB-KW"/>
</dbReference>
<reference evidence="4" key="1">
    <citation type="submission" date="2022-07" db="EMBL/GenBank/DDBJ databases">
        <authorList>
            <person name="Trinca V."/>
            <person name="Uliana J.V.C."/>
            <person name="Torres T.T."/>
            <person name="Ward R.J."/>
            <person name="Monesi N."/>
        </authorList>
    </citation>
    <scope>NUCLEOTIDE SEQUENCE</scope>
    <source>
        <strain evidence="4">HSMRA1968</strain>
        <tissue evidence="4">Whole embryos</tissue>
    </source>
</reference>
<protein>
    <submittedName>
        <fullName evidence="4">SET and MYND domain-containing protein 4</fullName>
    </submittedName>
</protein>
<dbReference type="GO" id="GO:0042051">
    <property type="term" value="P:compound eye photoreceptor development"/>
    <property type="evidence" value="ECO:0007669"/>
    <property type="project" value="TreeGrafter"/>
</dbReference>
<dbReference type="EMBL" id="WJQU01000002">
    <property type="protein sequence ID" value="KAJ6640643.1"/>
    <property type="molecule type" value="Genomic_DNA"/>
</dbReference>
<dbReference type="SUPFAM" id="SSF48452">
    <property type="entry name" value="TPR-like"/>
    <property type="match status" value="1"/>
</dbReference>
<evidence type="ECO:0000256" key="1">
    <source>
        <dbReference type="ARBA" id="ARBA00022603"/>
    </source>
</evidence>
<dbReference type="GO" id="GO:0005737">
    <property type="term" value="C:cytoplasm"/>
    <property type="evidence" value="ECO:0007669"/>
    <property type="project" value="TreeGrafter"/>
</dbReference>
<feature type="non-terminal residue" evidence="4">
    <location>
        <position position="133"/>
    </location>
</feature>
<accession>A0A9Q0MZ63</accession>
<name>A0A9Q0MZ63_9DIPT</name>
<feature type="non-terminal residue" evidence="4">
    <location>
        <position position="1"/>
    </location>
</feature>
<dbReference type="InterPro" id="IPR052097">
    <property type="entry name" value="SET-MYND_domain_protein"/>
</dbReference>
<dbReference type="GO" id="GO:0008168">
    <property type="term" value="F:methyltransferase activity"/>
    <property type="evidence" value="ECO:0007669"/>
    <property type="project" value="UniProtKB-KW"/>
</dbReference>
<dbReference type="Proteomes" id="UP001151699">
    <property type="component" value="Chromosome B"/>
</dbReference>
<keyword evidence="5" id="KW-1185">Reference proteome</keyword>
<dbReference type="AlphaFoldDB" id="A0A9Q0MZ63"/>
<dbReference type="GO" id="GO:0042826">
    <property type="term" value="F:histone deacetylase binding"/>
    <property type="evidence" value="ECO:0007669"/>
    <property type="project" value="TreeGrafter"/>
</dbReference>
<evidence type="ECO:0000313" key="5">
    <source>
        <dbReference type="Proteomes" id="UP001151699"/>
    </source>
</evidence>
<dbReference type="OrthoDB" id="1028014at2759"/>
<evidence type="ECO:0000313" key="4">
    <source>
        <dbReference type="EMBL" id="KAJ6640643.1"/>
    </source>
</evidence>
<keyword evidence="2" id="KW-0808">Transferase</keyword>
<dbReference type="Gene3D" id="1.25.40.10">
    <property type="entry name" value="Tetratricopeptide repeat domain"/>
    <property type="match status" value="1"/>
</dbReference>
<comment type="caution">
    <text evidence="4">The sequence shown here is derived from an EMBL/GenBank/DDBJ whole genome shotgun (WGS) entry which is preliminary data.</text>
</comment>
<organism evidence="4 5">
    <name type="scientific">Pseudolycoriella hygida</name>
    <dbReference type="NCBI Taxonomy" id="35572"/>
    <lineage>
        <taxon>Eukaryota</taxon>
        <taxon>Metazoa</taxon>
        <taxon>Ecdysozoa</taxon>
        <taxon>Arthropoda</taxon>
        <taxon>Hexapoda</taxon>
        <taxon>Insecta</taxon>
        <taxon>Pterygota</taxon>
        <taxon>Neoptera</taxon>
        <taxon>Endopterygota</taxon>
        <taxon>Diptera</taxon>
        <taxon>Nematocera</taxon>
        <taxon>Sciaroidea</taxon>
        <taxon>Sciaridae</taxon>
        <taxon>Pseudolycoriella</taxon>
    </lineage>
</organism>